<evidence type="ECO:0000256" key="2">
    <source>
        <dbReference type="ARBA" id="ARBA00004141"/>
    </source>
</evidence>
<organism evidence="13 14">
    <name type="scientific">Borreliella chilensis</name>
    <dbReference type="NCBI Taxonomy" id="1245910"/>
    <lineage>
        <taxon>Bacteria</taxon>
        <taxon>Pseudomonadati</taxon>
        <taxon>Spirochaetota</taxon>
        <taxon>Spirochaetia</taxon>
        <taxon>Spirochaetales</taxon>
        <taxon>Borreliaceae</taxon>
        <taxon>Borreliella</taxon>
    </lineage>
</organism>
<dbReference type="Pfam" id="PF02163">
    <property type="entry name" value="Peptidase_M50"/>
    <property type="match status" value="1"/>
</dbReference>
<keyword evidence="6 11" id="KW-0378">Hydrolase</keyword>
<dbReference type="NCBIfam" id="TIGR00054">
    <property type="entry name" value="RIP metalloprotease RseP"/>
    <property type="match status" value="1"/>
</dbReference>
<evidence type="ECO:0000313" key="13">
    <source>
        <dbReference type="EMBL" id="AJA89962.1"/>
    </source>
</evidence>
<proteinExistence type="inferred from homology"/>
<name>A0A0A7V169_9SPIR</name>
<dbReference type="HOGENOM" id="CLU_025778_0_0_12"/>
<accession>A0A0A7V169</accession>
<evidence type="ECO:0000256" key="4">
    <source>
        <dbReference type="ARBA" id="ARBA00022670"/>
    </source>
</evidence>
<comment type="subcellular location">
    <subcellularLocation>
        <location evidence="2">Membrane</location>
        <topology evidence="2">Multi-pass membrane protein</topology>
    </subcellularLocation>
</comment>
<feature type="transmembrane region" description="Helical" evidence="11">
    <location>
        <begin position="362"/>
        <end position="389"/>
    </location>
</feature>
<evidence type="ECO:0000256" key="8">
    <source>
        <dbReference type="ARBA" id="ARBA00022989"/>
    </source>
</evidence>
<evidence type="ECO:0000256" key="10">
    <source>
        <dbReference type="ARBA" id="ARBA00023136"/>
    </source>
</evidence>
<dbReference type="Pfam" id="PF17820">
    <property type="entry name" value="PDZ_6"/>
    <property type="match status" value="1"/>
</dbReference>
<comment type="cofactor">
    <cofactor evidence="1 11">
        <name>Zn(2+)</name>
        <dbReference type="ChEBI" id="CHEBI:29105"/>
    </cofactor>
</comment>
<dbReference type="SUPFAM" id="SSF50156">
    <property type="entry name" value="PDZ domain-like"/>
    <property type="match status" value="2"/>
</dbReference>
<dbReference type="KEGG" id="bchi:OY14_00575"/>
<keyword evidence="11" id="KW-0479">Metal-binding</keyword>
<dbReference type="AlphaFoldDB" id="A0A0A7V169"/>
<dbReference type="PANTHER" id="PTHR42837">
    <property type="entry name" value="REGULATOR OF SIGMA-E PROTEASE RSEP"/>
    <property type="match status" value="1"/>
</dbReference>
<dbReference type="GO" id="GO:0016020">
    <property type="term" value="C:membrane"/>
    <property type="evidence" value="ECO:0007669"/>
    <property type="project" value="UniProtKB-SubCell"/>
</dbReference>
<protein>
    <recommendedName>
        <fullName evidence="11">Zinc metalloprotease</fullName>
        <ecNumber evidence="11">3.4.24.-</ecNumber>
    </recommendedName>
</protein>
<dbReference type="InterPro" id="IPR008915">
    <property type="entry name" value="Peptidase_M50"/>
</dbReference>
<evidence type="ECO:0000256" key="3">
    <source>
        <dbReference type="ARBA" id="ARBA00007931"/>
    </source>
</evidence>
<keyword evidence="8 11" id="KW-1133">Transmembrane helix</keyword>
<dbReference type="SMART" id="SM00228">
    <property type="entry name" value="PDZ"/>
    <property type="match status" value="2"/>
</dbReference>
<keyword evidence="4 13" id="KW-0645">Protease</keyword>
<dbReference type="InterPro" id="IPR041489">
    <property type="entry name" value="PDZ_6"/>
</dbReference>
<dbReference type="EC" id="3.4.24.-" evidence="11"/>
<dbReference type="STRING" id="1245910.OY14_00575"/>
<dbReference type="Proteomes" id="UP000030940">
    <property type="component" value="Chromosome"/>
</dbReference>
<dbReference type="GO" id="GO:0006508">
    <property type="term" value="P:proteolysis"/>
    <property type="evidence" value="ECO:0007669"/>
    <property type="project" value="UniProtKB-KW"/>
</dbReference>
<gene>
    <name evidence="13" type="ORF">OY14_00575</name>
</gene>
<dbReference type="InterPro" id="IPR004387">
    <property type="entry name" value="Pept_M50_Zn"/>
</dbReference>
<keyword evidence="14" id="KW-1185">Reference proteome</keyword>
<dbReference type="InterPro" id="IPR036034">
    <property type="entry name" value="PDZ_sf"/>
</dbReference>
<dbReference type="EMBL" id="CP009910">
    <property type="protein sequence ID" value="AJA89962.1"/>
    <property type="molecule type" value="Genomic_DNA"/>
</dbReference>
<evidence type="ECO:0000259" key="12">
    <source>
        <dbReference type="SMART" id="SM00228"/>
    </source>
</evidence>
<feature type="transmembrane region" description="Helical" evidence="11">
    <location>
        <begin position="338"/>
        <end position="356"/>
    </location>
</feature>
<feature type="transmembrane region" description="Helical" evidence="11">
    <location>
        <begin position="98"/>
        <end position="127"/>
    </location>
</feature>
<feature type="domain" description="PDZ" evidence="12">
    <location>
        <begin position="115"/>
        <end position="185"/>
    </location>
</feature>
<evidence type="ECO:0000313" key="14">
    <source>
        <dbReference type="Proteomes" id="UP000030940"/>
    </source>
</evidence>
<feature type="transmembrane region" description="Helical" evidence="11">
    <location>
        <begin position="401"/>
        <end position="422"/>
    </location>
</feature>
<dbReference type="CDD" id="cd06163">
    <property type="entry name" value="S2P-M50_PDZ_RseP-like"/>
    <property type="match status" value="1"/>
</dbReference>
<dbReference type="GO" id="GO:0046872">
    <property type="term" value="F:metal ion binding"/>
    <property type="evidence" value="ECO:0007669"/>
    <property type="project" value="UniProtKB-KW"/>
</dbReference>
<reference evidence="13 14" key="1">
    <citation type="journal article" date="2015" name="Genome Announc.">
        <title>Genome Sequence of Borrelia chilensis VA1, a South American Member of the Lyme Borreliosis Group.</title>
        <authorList>
            <person name="Huang W."/>
            <person name="Ojaimi C."/>
            <person name="Fallon J.T."/>
            <person name="Travisany D."/>
            <person name="Maass A."/>
            <person name="Ivanova L."/>
            <person name="Tomova A."/>
            <person name="Gonzalez-Acuna D."/>
            <person name="Godfrey H.P."/>
            <person name="Cabello F.C."/>
        </authorList>
    </citation>
    <scope>NUCLEOTIDE SEQUENCE [LARGE SCALE GENOMIC DNA]</scope>
    <source>
        <strain evidence="13 14">VA1</strain>
    </source>
</reference>
<comment type="similarity">
    <text evidence="3 11">Belongs to the peptidase M50B family.</text>
</comment>
<feature type="domain" description="PDZ" evidence="12">
    <location>
        <begin position="190"/>
        <end position="265"/>
    </location>
</feature>
<keyword evidence="10 11" id="KW-0472">Membrane</keyword>
<dbReference type="GO" id="GO:0004222">
    <property type="term" value="F:metalloendopeptidase activity"/>
    <property type="evidence" value="ECO:0007669"/>
    <property type="project" value="InterPro"/>
</dbReference>
<keyword evidence="9 11" id="KW-0482">Metalloprotease</keyword>
<dbReference type="Gene3D" id="2.30.42.10">
    <property type="match status" value="2"/>
</dbReference>
<dbReference type="InterPro" id="IPR001478">
    <property type="entry name" value="PDZ"/>
</dbReference>
<evidence type="ECO:0000256" key="7">
    <source>
        <dbReference type="ARBA" id="ARBA00022833"/>
    </source>
</evidence>
<dbReference type="PANTHER" id="PTHR42837:SF2">
    <property type="entry name" value="MEMBRANE METALLOPROTEASE ARASP2, CHLOROPLASTIC-RELATED"/>
    <property type="match status" value="1"/>
</dbReference>
<evidence type="ECO:0000256" key="6">
    <source>
        <dbReference type="ARBA" id="ARBA00022801"/>
    </source>
</evidence>
<evidence type="ECO:0000256" key="11">
    <source>
        <dbReference type="RuleBase" id="RU362031"/>
    </source>
</evidence>
<keyword evidence="7 11" id="KW-0862">Zinc</keyword>
<keyword evidence="5 11" id="KW-0812">Transmembrane</keyword>
<evidence type="ECO:0000256" key="9">
    <source>
        <dbReference type="ARBA" id="ARBA00023049"/>
    </source>
</evidence>
<evidence type="ECO:0000256" key="5">
    <source>
        <dbReference type="ARBA" id="ARBA00022692"/>
    </source>
</evidence>
<evidence type="ECO:0000256" key="1">
    <source>
        <dbReference type="ARBA" id="ARBA00001947"/>
    </source>
</evidence>
<sequence>MYILFSVLALSFIIFIHELGHFLFAKLFKVKVEVFSVGIGPSILKFKINNTEYRLSPILLGGYCKLKGFDHLEKELKADKELEADKDSLFGISHFKKILIYFAGPLFNLIFSFIVFIFISMIGVIYFDHSAKINVLNENSFLKDKFRDGDVILRVNNKKIEYFSDLRKVIFEEKSTITFDVLRENENITFKEDVSLQDFLKEIGPWVDLVVADVVLNSPAKVAGMKSGDKIISIDNIFLKNKRDLDYLIENLNSDVVEIKFSRNGEVFSSKLVFQDKNKMIGVYFLPPLKRIVKVENISSAVKNSFFKIVNTLQDILYSIFLLITNFLNTSKSVSGPVGIVGLLSSSYSLGLLYWINSISVLSLILAGMNLFFIVIPVFDGGQIFISLVELLRGKRFKAKTIYSFYSFGIFLALFLFGLGLFNDLKGLLHIFN</sequence>